<evidence type="ECO:0000313" key="1">
    <source>
        <dbReference type="EMBL" id="CAG6455636.1"/>
    </source>
</evidence>
<name>A0A8D8F248_CULPI</name>
<organism evidence="1">
    <name type="scientific">Culex pipiens</name>
    <name type="common">House mosquito</name>
    <dbReference type="NCBI Taxonomy" id="7175"/>
    <lineage>
        <taxon>Eukaryota</taxon>
        <taxon>Metazoa</taxon>
        <taxon>Ecdysozoa</taxon>
        <taxon>Arthropoda</taxon>
        <taxon>Hexapoda</taxon>
        <taxon>Insecta</taxon>
        <taxon>Pterygota</taxon>
        <taxon>Neoptera</taxon>
        <taxon>Endopterygota</taxon>
        <taxon>Diptera</taxon>
        <taxon>Nematocera</taxon>
        <taxon>Culicoidea</taxon>
        <taxon>Culicidae</taxon>
        <taxon>Culicinae</taxon>
        <taxon>Culicini</taxon>
        <taxon>Culex</taxon>
        <taxon>Culex</taxon>
    </lineage>
</organism>
<accession>A0A8D8F248</accession>
<sequence>MRRLSFLERFNARMSNVENLLTTKLGIQCKCGSKPPSGGSPTQALAIFSRTSFTLLANLALLLLFAKLEAHLLFLHLQLTRDDCSGLSLVSGPLRSRSQVRYTAAL</sequence>
<reference evidence="1" key="1">
    <citation type="submission" date="2021-05" db="EMBL/GenBank/DDBJ databases">
        <authorList>
            <person name="Alioto T."/>
            <person name="Alioto T."/>
            <person name="Gomez Garrido J."/>
        </authorList>
    </citation>
    <scope>NUCLEOTIDE SEQUENCE</scope>
</reference>
<dbReference type="EMBL" id="HBUE01029000">
    <property type="protein sequence ID" value="CAG6455636.1"/>
    <property type="molecule type" value="Transcribed_RNA"/>
</dbReference>
<proteinExistence type="predicted"/>
<protein>
    <submittedName>
        <fullName evidence="1">(northern house mosquito) hypothetical protein</fullName>
    </submittedName>
</protein>
<dbReference type="AlphaFoldDB" id="A0A8D8F248"/>